<organism evidence="5 6">
    <name type="scientific">Megalodesulfovibrio gigas (strain ATCC 19364 / DSM 1382 / NCIMB 9332 / VKM B-1759)</name>
    <name type="common">Desulfovibrio gigas</name>
    <dbReference type="NCBI Taxonomy" id="1121448"/>
    <lineage>
        <taxon>Bacteria</taxon>
        <taxon>Pseudomonadati</taxon>
        <taxon>Thermodesulfobacteriota</taxon>
        <taxon>Desulfovibrionia</taxon>
        <taxon>Desulfovibrionales</taxon>
        <taxon>Desulfovibrionaceae</taxon>
        <taxon>Megalodesulfovibrio</taxon>
    </lineage>
</organism>
<dbReference type="SUPFAM" id="SSF158682">
    <property type="entry name" value="TerB-like"/>
    <property type="match status" value="1"/>
</dbReference>
<name>T2GDK5_MEGG1</name>
<dbReference type="AlphaFoldDB" id="T2GDK5"/>
<dbReference type="CDD" id="cd07176">
    <property type="entry name" value="terB"/>
    <property type="match status" value="1"/>
</dbReference>
<evidence type="ECO:0000313" key="5">
    <source>
        <dbReference type="EMBL" id="AGW14196.1"/>
    </source>
</evidence>
<feature type="region of interest" description="Disordered" evidence="1">
    <location>
        <begin position="15"/>
        <end position="76"/>
    </location>
</feature>
<sequence length="810" mass="89252">MRALLQRVRGVSDYTALTETTSFRFPEDNDEEPPYRPPQSDVSPVQQPQSPRPQSASAPVVVPAPAATDTSKASPGAPQYVARMQAFHEKGQAQEHVKVRTTIIPARTATVMQQTSSLEARWIPAAESIVIAGIRIPGMVYVGRELHAVDSRNPEPALIDPLAHVSTNPDISGATLNYWPSYCDISPNARCAYLQWLASGRRNPGVNISYVFLFFYGLERRALYDAQTEDAARDELPAIAQEVETLLDVYGEHNTFKRYASAFLDHLRCLPEVFRGRKIQLPSERVGDELPMDLRRGLGILAKRGAPVPANWAYAWVTLDPEVRLRMPAVRCATEFKLLFGHRYRQQFGDGMTLKEAKQSLTHTYRPASAGMHLERRIQTEIPDVCTLRKPQRDLRTLAESVTEELEAYSRFLGKSPQEAGSLAAAAVLPAELVRGRPSETILSLVAWIKTHGRLSQLPLVETSRLLAFFFPHAPADVSKKDALLVSAVLEKIKVGLEPDLRFSGISLAQADRVVLFPMPADSPPEASSEYTSATLVLHLASQVVHADGVVTPDEERHLEQQLETAFALCDAERVRLRAHLRYLLANPQSMNGMKKRLQEASAEMRQAIAECCAAIACAGGGVEPGEIKVLQRIFKTLGLEESQVYAMVHGQAALVQSGRMQNQDNSSSRPPLRDTAAPACAGIGLDAARIAEKLRQTEEVARFLDGIFSNEEDAPSGPVPPASDSNETLVLLPGLDQAHTWLLRRLLENVSWPRDAYNALVRELGLMAEGAIETINEAAFAEFDAALIDADDDLILIETALLEEYLHVD</sequence>
<keyword evidence="6" id="KW-1185">Reference proteome</keyword>
<dbReference type="Pfam" id="PF15615">
    <property type="entry name" value="TerB_C"/>
    <property type="match status" value="1"/>
</dbReference>
<evidence type="ECO:0000259" key="2">
    <source>
        <dbReference type="Pfam" id="PF05099"/>
    </source>
</evidence>
<feature type="domain" description="TerB-C" evidence="4">
    <location>
        <begin position="678"/>
        <end position="805"/>
    </location>
</feature>
<evidence type="ECO:0000256" key="1">
    <source>
        <dbReference type="SAM" id="MobiDB-lite"/>
    </source>
</evidence>
<dbReference type="InterPro" id="IPR028932">
    <property type="entry name" value="TerB-C"/>
</dbReference>
<reference evidence="6" key="2">
    <citation type="submission" date="2013-07" db="EMBL/GenBank/DDBJ databases">
        <authorList>
            <person name="Morais-Silva F.O."/>
            <person name="Rezende A.M."/>
            <person name="Pimentel C."/>
            <person name="Resende D.M."/>
            <person name="Santos C.I."/>
            <person name="Clemente C."/>
            <person name="de Oliveira L.M."/>
            <person name="da Silva S.M."/>
            <person name="Costa D.A."/>
            <person name="Varela-Raposo A."/>
            <person name="Horacio E.C.A."/>
            <person name="Matos M."/>
            <person name="Flores O."/>
            <person name="Ruiz J.C."/>
            <person name="Rodrigues-Pousada C."/>
        </authorList>
    </citation>
    <scope>NUCLEOTIDE SEQUENCE [LARGE SCALE GENOMIC DNA]</scope>
    <source>
        <strain evidence="6">ATCC 19364 / DSM 1382 / NCIMB 9332 / VKM B-1759</strain>
    </source>
</reference>
<accession>T2GDK5</accession>
<dbReference type="KEGG" id="dgg:DGI_2454"/>
<dbReference type="InterPro" id="IPR025266">
    <property type="entry name" value="TerB_N"/>
</dbReference>
<protein>
    <recommendedName>
        <fullName evidence="7">Tellurite resistance protein TerB</fullName>
    </recommendedName>
</protein>
<feature type="domain" description="Co-chaperone DjlA N-terminal" evidence="2">
    <location>
        <begin position="537"/>
        <end position="645"/>
    </location>
</feature>
<dbReference type="eggNOG" id="COG4103">
    <property type="taxonomic scope" value="Bacteria"/>
</dbReference>
<dbReference type="Pfam" id="PF05099">
    <property type="entry name" value="TerB"/>
    <property type="match status" value="1"/>
</dbReference>
<evidence type="ECO:0000313" key="6">
    <source>
        <dbReference type="Proteomes" id="UP000016587"/>
    </source>
</evidence>
<feature type="domain" description="TerB N-terminal" evidence="3">
    <location>
        <begin position="125"/>
        <end position="329"/>
    </location>
</feature>
<dbReference type="InterPro" id="IPR029024">
    <property type="entry name" value="TerB-like"/>
</dbReference>
<evidence type="ECO:0008006" key="7">
    <source>
        <dbReference type="Google" id="ProtNLM"/>
    </source>
</evidence>
<dbReference type="PATRIC" id="fig|1121448.10.peg.2407"/>
<dbReference type="Gene3D" id="1.10.3680.10">
    <property type="entry name" value="TerB-like"/>
    <property type="match status" value="1"/>
</dbReference>
<gene>
    <name evidence="5" type="ORF">DGI_2454</name>
</gene>
<evidence type="ECO:0000259" key="3">
    <source>
        <dbReference type="Pfam" id="PF13208"/>
    </source>
</evidence>
<dbReference type="HOGENOM" id="CLU_013355_0_0_7"/>
<evidence type="ECO:0000259" key="4">
    <source>
        <dbReference type="Pfam" id="PF15615"/>
    </source>
</evidence>
<reference evidence="5 6" key="1">
    <citation type="journal article" date="2013" name="J. Bacteriol.">
        <title>Roles of HynAB and Ech, the only two hydrogenases found in the model sulfate reducer Desulfovibrio gigas.</title>
        <authorList>
            <person name="Morais-Silva F.O."/>
            <person name="Santos C.I."/>
            <person name="Rodrigues R."/>
            <person name="Pereira I.A."/>
            <person name="Rodrigues-Pousada C."/>
        </authorList>
    </citation>
    <scope>NUCLEOTIDE SEQUENCE [LARGE SCALE GENOMIC DNA]</scope>
    <source>
        <strain evidence="6">ATCC 19364 / DSM 1382 / NCIMB 9332 / VKM B-1759</strain>
    </source>
</reference>
<dbReference type="InterPro" id="IPR007791">
    <property type="entry name" value="DjlA_N"/>
</dbReference>
<dbReference type="STRING" id="1121448.DGI_2454"/>
<proteinExistence type="predicted"/>
<dbReference type="Proteomes" id="UP000016587">
    <property type="component" value="Chromosome"/>
</dbReference>
<dbReference type="Pfam" id="PF13208">
    <property type="entry name" value="TerB_N"/>
    <property type="match status" value="1"/>
</dbReference>
<dbReference type="EMBL" id="CP006585">
    <property type="protein sequence ID" value="AGW14196.1"/>
    <property type="molecule type" value="Genomic_DNA"/>
</dbReference>
<feature type="compositionally biased region" description="Low complexity" evidence="1">
    <location>
        <begin position="38"/>
        <end position="67"/>
    </location>
</feature>